<evidence type="ECO:0000256" key="1">
    <source>
        <dbReference type="ARBA" id="ARBA00001947"/>
    </source>
</evidence>
<dbReference type="SUPFAM" id="SSF55486">
    <property type="entry name" value="Metalloproteases ('zincins'), catalytic domain"/>
    <property type="match status" value="1"/>
</dbReference>
<keyword evidence="7" id="KW-0482">Metalloprotease</keyword>
<dbReference type="Pfam" id="PF05649">
    <property type="entry name" value="Peptidase_M13_N"/>
    <property type="match status" value="1"/>
</dbReference>
<dbReference type="PANTHER" id="PTHR11733:SF167">
    <property type="entry name" value="FI17812P1-RELATED"/>
    <property type="match status" value="1"/>
</dbReference>
<keyword evidence="5" id="KW-0378">Hydrolase</keyword>
<evidence type="ECO:0000313" key="11">
    <source>
        <dbReference type="EMBL" id="MBN8227230.1"/>
    </source>
</evidence>
<keyword evidence="12" id="KW-1185">Reference proteome</keyword>
<evidence type="ECO:0000256" key="7">
    <source>
        <dbReference type="ARBA" id="ARBA00023049"/>
    </source>
</evidence>
<dbReference type="PRINTS" id="PR00786">
    <property type="entry name" value="NEPRILYSIN"/>
</dbReference>
<dbReference type="InterPro" id="IPR042089">
    <property type="entry name" value="Peptidase_M13_dom_2"/>
</dbReference>
<reference evidence="11 12" key="1">
    <citation type="submission" date="2021-02" db="EMBL/GenBank/DDBJ databases">
        <title>De Novo genome assembly of isolated myxobacteria.</title>
        <authorList>
            <person name="Stevens D.C."/>
        </authorList>
    </citation>
    <scope>NUCLEOTIDE SEQUENCE [LARGE SCALE GENOMIC DNA]</scope>
    <source>
        <strain evidence="11 12">ATCC 29039</strain>
    </source>
</reference>
<sequence>MSVLENAVKRLALFAATCVLGAACKTAEPTPEPSQASTPAPVASAAPSEAATPAPAPQAANVPMAERPMPPGLDAAVMDPSVNPCDDFYQYACGGWLKTTEIPAERARWSRGFETVAERNQAVLRDILTKAAEGQGEASAEEKKLGDYYGACMDEAKLEQSLPTLRTYLAKLNGLKSQEAVAKAVAWLHARNVNALFRVTSDQDQKDATQVIAVVDAAGLGLPDRDYYLKPDVKMREARNAYQAHVQKVFELLGDAPFVASRKATGILAIETRLATARLPKDETREPEKVYHRLERQGLKKLAPAFQWDTYFAEVGLPAGEALNVTQPKFFSEVSGLVRQQRPTDMGPYLSYHLVKRVQTALPKALRDEFFRFESTVLTGAKADLARWKKCVEATDDALPHALAKPFIARTFGAEGKATTLDMVQQIEQSFERNLDTLSWMDAETKAQALVKVKKITNKIGYPDQWRSYEGLDVKRDSYLDNLLAAEAFEQARQLRKVGQPVDRQEWFMSPPTVNAYYNAATNEIVFPAGILQPPFFGRDASAAVNFGAMGMVVGHEITHGFDDEGRQFDADGNLRTWWTPASDKAFRERVACVKNQYDQYTAVDDVKVNGKLTLGENVADLGGLKLAYAAMESYLAKYPDQAAKANAYRFTPGQQFFLAHAQSWCSKIRNEAARQRALTDSHSPAFLRVKGPDVNLPQFQQAFSCPAGSKMVAPAANRCEVW</sequence>
<keyword evidence="4" id="KW-0479">Metal-binding</keyword>
<gene>
    <name evidence="11" type="ORF">JYK02_06860</name>
</gene>
<organism evidence="11 12">
    <name type="scientific">Corallococcus macrosporus</name>
    <dbReference type="NCBI Taxonomy" id="35"/>
    <lineage>
        <taxon>Bacteria</taxon>
        <taxon>Pseudomonadati</taxon>
        <taxon>Myxococcota</taxon>
        <taxon>Myxococcia</taxon>
        <taxon>Myxococcales</taxon>
        <taxon>Cystobacterineae</taxon>
        <taxon>Myxococcaceae</taxon>
        <taxon>Corallococcus</taxon>
    </lineage>
</organism>
<feature type="region of interest" description="Disordered" evidence="8">
    <location>
        <begin position="26"/>
        <end position="75"/>
    </location>
</feature>
<evidence type="ECO:0000256" key="6">
    <source>
        <dbReference type="ARBA" id="ARBA00022833"/>
    </source>
</evidence>
<feature type="compositionally biased region" description="Low complexity" evidence="8">
    <location>
        <begin position="33"/>
        <end position="65"/>
    </location>
</feature>
<evidence type="ECO:0000256" key="3">
    <source>
        <dbReference type="ARBA" id="ARBA00022670"/>
    </source>
</evidence>
<dbReference type="Gene3D" id="1.10.1380.10">
    <property type="entry name" value="Neutral endopeptidase , domain2"/>
    <property type="match status" value="1"/>
</dbReference>
<dbReference type="Pfam" id="PF01431">
    <property type="entry name" value="Peptidase_M13"/>
    <property type="match status" value="1"/>
</dbReference>
<dbReference type="CDD" id="cd08662">
    <property type="entry name" value="M13"/>
    <property type="match status" value="1"/>
</dbReference>
<dbReference type="Proteomes" id="UP000664052">
    <property type="component" value="Unassembled WGS sequence"/>
</dbReference>
<dbReference type="InterPro" id="IPR000718">
    <property type="entry name" value="Peptidase_M13"/>
</dbReference>
<dbReference type="EMBL" id="JAFIMU010000004">
    <property type="protein sequence ID" value="MBN8227230.1"/>
    <property type="molecule type" value="Genomic_DNA"/>
</dbReference>
<evidence type="ECO:0000256" key="2">
    <source>
        <dbReference type="ARBA" id="ARBA00007357"/>
    </source>
</evidence>
<dbReference type="PANTHER" id="PTHR11733">
    <property type="entry name" value="ZINC METALLOPROTEASE FAMILY M13 NEPRILYSIN-RELATED"/>
    <property type="match status" value="1"/>
</dbReference>
<comment type="cofactor">
    <cofactor evidence="1">
        <name>Zn(2+)</name>
        <dbReference type="ChEBI" id="CHEBI:29105"/>
    </cofactor>
</comment>
<accession>A0ABS3DA58</accession>
<evidence type="ECO:0000256" key="4">
    <source>
        <dbReference type="ARBA" id="ARBA00022723"/>
    </source>
</evidence>
<keyword evidence="6" id="KW-0862">Zinc</keyword>
<feature type="domain" description="Peptidase M13 N-terminal" evidence="10">
    <location>
        <begin position="84"/>
        <end position="463"/>
    </location>
</feature>
<comment type="caution">
    <text evidence="11">The sequence shown here is derived from an EMBL/GenBank/DDBJ whole genome shotgun (WGS) entry which is preliminary data.</text>
</comment>
<feature type="domain" description="Peptidase M13 C-terminal" evidence="9">
    <location>
        <begin position="515"/>
        <end position="720"/>
    </location>
</feature>
<protein>
    <submittedName>
        <fullName evidence="11">M13 family metallopeptidase</fullName>
    </submittedName>
</protein>
<evidence type="ECO:0000256" key="8">
    <source>
        <dbReference type="SAM" id="MobiDB-lite"/>
    </source>
</evidence>
<comment type="similarity">
    <text evidence="2">Belongs to the peptidase M13 family.</text>
</comment>
<dbReference type="InterPro" id="IPR024079">
    <property type="entry name" value="MetalloPept_cat_dom_sf"/>
</dbReference>
<evidence type="ECO:0000256" key="5">
    <source>
        <dbReference type="ARBA" id="ARBA00022801"/>
    </source>
</evidence>
<name>A0ABS3DA58_9BACT</name>
<dbReference type="Gene3D" id="3.40.390.10">
    <property type="entry name" value="Collagenase (Catalytic Domain)"/>
    <property type="match status" value="1"/>
</dbReference>
<evidence type="ECO:0000313" key="12">
    <source>
        <dbReference type="Proteomes" id="UP000664052"/>
    </source>
</evidence>
<dbReference type="InterPro" id="IPR008753">
    <property type="entry name" value="Peptidase_M13_N"/>
</dbReference>
<evidence type="ECO:0000259" key="9">
    <source>
        <dbReference type="Pfam" id="PF01431"/>
    </source>
</evidence>
<proteinExistence type="inferred from homology"/>
<dbReference type="InterPro" id="IPR018497">
    <property type="entry name" value="Peptidase_M13_C"/>
</dbReference>
<keyword evidence="3" id="KW-0645">Protease</keyword>
<evidence type="ECO:0000259" key="10">
    <source>
        <dbReference type="Pfam" id="PF05649"/>
    </source>
</evidence>
<dbReference type="PROSITE" id="PS51885">
    <property type="entry name" value="NEPRILYSIN"/>
    <property type="match status" value="1"/>
</dbReference>